<evidence type="ECO:0000256" key="1">
    <source>
        <dbReference type="PROSITE-ProRule" id="PRU00285"/>
    </source>
</evidence>
<dbReference type="EMBL" id="BORS01000015">
    <property type="protein sequence ID" value="GIO44212.1"/>
    <property type="molecule type" value="Genomic_DNA"/>
</dbReference>
<gene>
    <name evidence="4" type="ORF">J41TS4_39700</name>
</gene>
<accession>A0A919Y8W5</accession>
<evidence type="ECO:0000313" key="4">
    <source>
        <dbReference type="EMBL" id="GIO44212.1"/>
    </source>
</evidence>
<evidence type="ECO:0000313" key="5">
    <source>
        <dbReference type="Proteomes" id="UP000678895"/>
    </source>
</evidence>
<evidence type="ECO:0000259" key="3">
    <source>
        <dbReference type="PROSITE" id="PS01031"/>
    </source>
</evidence>
<dbReference type="PANTHER" id="PTHR11527">
    <property type="entry name" value="HEAT-SHOCK PROTEIN 20 FAMILY MEMBER"/>
    <property type="match status" value="1"/>
</dbReference>
<feature type="domain" description="SHSP" evidence="3">
    <location>
        <begin position="34"/>
        <end position="146"/>
    </location>
</feature>
<evidence type="ECO:0000256" key="2">
    <source>
        <dbReference type="RuleBase" id="RU003616"/>
    </source>
</evidence>
<dbReference type="InterPro" id="IPR008978">
    <property type="entry name" value="HSP20-like_chaperone"/>
</dbReference>
<dbReference type="PROSITE" id="PS01031">
    <property type="entry name" value="SHSP"/>
    <property type="match status" value="1"/>
</dbReference>
<proteinExistence type="inferred from homology"/>
<dbReference type="Proteomes" id="UP000678895">
    <property type="component" value="Unassembled WGS sequence"/>
</dbReference>
<comment type="similarity">
    <text evidence="1 2">Belongs to the small heat shock protein (HSP20) family.</text>
</comment>
<keyword evidence="5" id="KW-1185">Reference proteome</keyword>
<sequence>MFDLVPFGRRREDAWGPLAKAFNDVFNDDFFTSMRPQMLSFKTDVRETDQAYLLEAELPGFRKEDIDIDYAAPYLTIRAVHQEDGSVEDNHQQLVHKERRYVEYVRRFYVQDIDEDSIRASLKDGLLKLEVPKRQSTKSKRIKIQD</sequence>
<protein>
    <submittedName>
        <fullName evidence="4">Heat-shock protein Hsp20</fullName>
    </submittedName>
</protein>
<dbReference type="AlphaFoldDB" id="A0A919Y8W5"/>
<dbReference type="SUPFAM" id="SSF49764">
    <property type="entry name" value="HSP20-like chaperones"/>
    <property type="match status" value="1"/>
</dbReference>
<dbReference type="InterPro" id="IPR031107">
    <property type="entry name" value="Small_HSP"/>
</dbReference>
<comment type="caution">
    <text evidence="4">The sequence shown here is derived from an EMBL/GenBank/DDBJ whole genome shotgun (WGS) entry which is preliminary data.</text>
</comment>
<dbReference type="CDD" id="cd06471">
    <property type="entry name" value="ACD_LpsHSP_like"/>
    <property type="match status" value="1"/>
</dbReference>
<organism evidence="4 5">
    <name type="scientific">Paenibacillus apis</name>
    <dbReference type="NCBI Taxonomy" id="1792174"/>
    <lineage>
        <taxon>Bacteria</taxon>
        <taxon>Bacillati</taxon>
        <taxon>Bacillota</taxon>
        <taxon>Bacilli</taxon>
        <taxon>Bacillales</taxon>
        <taxon>Paenibacillaceae</taxon>
        <taxon>Paenibacillus</taxon>
    </lineage>
</organism>
<dbReference type="RefSeq" id="WP_301629836.1">
    <property type="nucleotide sequence ID" value="NZ_BORS01000015.1"/>
</dbReference>
<dbReference type="Gene3D" id="2.60.40.790">
    <property type="match status" value="1"/>
</dbReference>
<dbReference type="InterPro" id="IPR002068">
    <property type="entry name" value="A-crystallin/Hsp20_dom"/>
</dbReference>
<name>A0A919Y8W5_9BACL</name>
<reference evidence="4" key="1">
    <citation type="submission" date="2021-03" db="EMBL/GenBank/DDBJ databases">
        <title>Antimicrobial resistance genes in bacteria isolated from Japanese honey, and their potential for conferring macrolide and lincosamide resistance in the American foulbrood pathogen Paenibacillus larvae.</title>
        <authorList>
            <person name="Okamoto M."/>
            <person name="Kumagai M."/>
            <person name="Kanamori H."/>
            <person name="Takamatsu D."/>
        </authorList>
    </citation>
    <scope>NUCLEOTIDE SEQUENCE</scope>
    <source>
        <strain evidence="4">J41TS4</strain>
    </source>
</reference>
<dbReference type="Pfam" id="PF00011">
    <property type="entry name" value="HSP20"/>
    <property type="match status" value="1"/>
</dbReference>